<proteinExistence type="predicted"/>
<sequence length="94" mass="10114">MPAASPRDEIAFNFPPDLDAGNISEIYLELLSISQKVEGTDSVVTLDFADSGEKVSPLSMQLLVSAQRTFADGNLKLGQNAEAVMSEIGRSREI</sequence>
<protein>
    <recommendedName>
        <fullName evidence="3">STAS domain-containing protein</fullName>
    </recommendedName>
</protein>
<accession>A0A2R8BU31</accession>
<dbReference type="Proteomes" id="UP000244912">
    <property type="component" value="Unassembled WGS sequence"/>
</dbReference>
<organism evidence="1 2">
    <name type="scientific">Palleronia abyssalis</name>
    <dbReference type="NCBI Taxonomy" id="1501240"/>
    <lineage>
        <taxon>Bacteria</taxon>
        <taxon>Pseudomonadati</taxon>
        <taxon>Pseudomonadota</taxon>
        <taxon>Alphaproteobacteria</taxon>
        <taxon>Rhodobacterales</taxon>
        <taxon>Roseobacteraceae</taxon>
        <taxon>Palleronia</taxon>
    </lineage>
</organism>
<keyword evidence="2" id="KW-1185">Reference proteome</keyword>
<gene>
    <name evidence="1" type="ORF">PAA8504_01409</name>
</gene>
<reference evidence="1 2" key="1">
    <citation type="submission" date="2018-03" db="EMBL/GenBank/DDBJ databases">
        <authorList>
            <person name="Keele B.F."/>
        </authorList>
    </citation>
    <scope>NUCLEOTIDE SEQUENCE [LARGE SCALE GENOMIC DNA]</scope>
    <source>
        <strain evidence="1 2">CECT 8504</strain>
    </source>
</reference>
<evidence type="ECO:0000313" key="2">
    <source>
        <dbReference type="Proteomes" id="UP000244912"/>
    </source>
</evidence>
<evidence type="ECO:0000313" key="1">
    <source>
        <dbReference type="EMBL" id="SPJ23596.1"/>
    </source>
</evidence>
<dbReference type="EMBL" id="ONZF01000002">
    <property type="protein sequence ID" value="SPJ23596.1"/>
    <property type="molecule type" value="Genomic_DNA"/>
</dbReference>
<dbReference type="AlphaFoldDB" id="A0A2R8BU31"/>
<name>A0A2R8BU31_9RHOB</name>
<evidence type="ECO:0008006" key="3">
    <source>
        <dbReference type="Google" id="ProtNLM"/>
    </source>
</evidence>